<name>A0A4C1T947_EUMVA</name>
<protein>
    <submittedName>
        <fullName evidence="1">Uncharacterized protein</fullName>
    </submittedName>
</protein>
<gene>
    <name evidence="1" type="ORF">EVAR_92527_1</name>
</gene>
<dbReference type="AlphaFoldDB" id="A0A4C1T947"/>
<reference evidence="1 2" key="1">
    <citation type="journal article" date="2019" name="Commun. Biol.">
        <title>The bagworm genome reveals a unique fibroin gene that provides high tensile strength.</title>
        <authorList>
            <person name="Kono N."/>
            <person name="Nakamura H."/>
            <person name="Ohtoshi R."/>
            <person name="Tomita M."/>
            <person name="Numata K."/>
            <person name="Arakawa K."/>
        </authorList>
    </citation>
    <scope>NUCLEOTIDE SEQUENCE [LARGE SCALE GENOMIC DNA]</scope>
</reference>
<keyword evidence="2" id="KW-1185">Reference proteome</keyword>
<evidence type="ECO:0000313" key="1">
    <source>
        <dbReference type="EMBL" id="GBP10008.1"/>
    </source>
</evidence>
<organism evidence="1 2">
    <name type="scientific">Eumeta variegata</name>
    <name type="common">Bagworm moth</name>
    <name type="synonym">Eumeta japonica</name>
    <dbReference type="NCBI Taxonomy" id="151549"/>
    <lineage>
        <taxon>Eukaryota</taxon>
        <taxon>Metazoa</taxon>
        <taxon>Ecdysozoa</taxon>
        <taxon>Arthropoda</taxon>
        <taxon>Hexapoda</taxon>
        <taxon>Insecta</taxon>
        <taxon>Pterygota</taxon>
        <taxon>Neoptera</taxon>
        <taxon>Endopterygota</taxon>
        <taxon>Lepidoptera</taxon>
        <taxon>Glossata</taxon>
        <taxon>Ditrysia</taxon>
        <taxon>Tineoidea</taxon>
        <taxon>Psychidae</taxon>
        <taxon>Oiketicinae</taxon>
        <taxon>Eumeta</taxon>
    </lineage>
</organism>
<accession>A0A4C1T947</accession>
<comment type="caution">
    <text evidence="1">The sequence shown here is derived from an EMBL/GenBank/DDBJ whole genome shotgun (WGS) entry which is preliminary data.</text>
</comment>
<dbReference type="Proteomes" id="UP000299102">
    <property type="component" value="Unassembled WGS sequence"/>
</dbReference>
<sequence length="194" mass="21271">MNLHVKREIAPLLERDPFAFVAILRDKLAKAVNFTAARYRKLYTLPHKLCNKRRASDVPNSFYDPAMIKSCTAAAERHSNICMGALSRPHARRKCTSARYLQSRDGCPFECRLFKLPLNTKLFAERRTGYWRRALARAGRKAAAGGGVWPRVGSAAAAEMAGTGTAPVATPDGPAGPAVCVPRLRGFPPHANNN</sequence>
<proteinExistence type="predicted"/>
<dbReference type="EMBL" id="BGZK01000038">
    <property type="protein sequence ID" value="GBP10008.1"/>
    <property type="molecule type" value="Genomic_DNA"/>
</dbReference>
<evidence type="ECO:0000313" key="2">
    <source>
        <dbReference type="Proteomes" id="UP000299102"/>
    </source>
</evidence>